<dbReference type="EMBL" id="BMHQ01000006">
    <property type="protein sequence ID" value="GGE18626.1"/>
    <property type="molecule type" value="Genomic_DNA"/>
</dbReference>
<dbReference type="Pfam" id="PF14398">
    <property type="entry name" value="ATPgrasp_YheCD"/>
    <property type="match status" value="1"/>
</dbReference>
<dbReference type="Proteomes" id="UP000625210">
    <property type="component" value="Unassembled WGS sequence"/>
</dbReference>
<dbReference type="GO" id="GO:0005737">
    <property type="term" value="C:cytoplasm"/>
    <property type="evidence" value="ECO:0007669"/>
    <property type="project" value="TreeGrafter"/>
</dbReference>
<dbReference type="PANTHER" id="PTHR21621:SF0">
    <property type="entry name" value="BETA-CITRYLGLUTAMATE SYNTHASE B-RELATED"/>
    <property type="match status" value="1"/>
</dbReference>
<keyword evidence="2" id="KW-1185">Reference proteome</keyword>
<accession>A0A8J2VFB1</accession>
<dbReference type="GO" id="GO:0016879">
    <property type="term" value="F:ligase activity, forming carbon-nitrogen bonds"/>
    <property type="evidence" value="ECO:0007669"/>
    <property type="project" value="TreeGrafter"/>
</dbReference>
<reference evidence="1" key="1">
    <citation type="journal article" date="2014" name="Int. J. Syst. Evol. Microbiol.">
        <title>Complete genome sequence of Corynebacterium casei LMG S-19264T (=DSM 44701T), isolated from a smear-ripened cheese.</title>
        <authorList>
            <consortium name="US DOE Joint Genome Institute (JGI-PGF)"/>
            <person name="Walter F."/>
            <person name="Albersmeier A."/>
            <person name="Kalinowski J."/>
            <person name="Ruckert C."/>
        </authorList>
    </citation>
    <scope>NUCLEOTIDE SEQUENCE</scope>
    <source>
        <strain evidence="1">CGMCC 1.15179</strain>
    </source>
</reference>
<protein>
    <recommendedName>
        <fullName evidence="3">YheC/D like ATP-grasp</fullName>
    </recommendedName>
</protein>
<dbReference type="SUPFAM" id="SSF56059">
    <property type="entry name" value="Glutathione synthetase ATP-binding domain-like"/>
    <property type="match status" value="1"/>
</dbReference>
<proteinExistence type="predicted"/>
<dbReference type="RefSeq" id="WP_188647804.1">
    <property type="nucleotide sequence ID" value="NZ_BMHQ01000006.1"/>
</dbReference>
<dbReference type="AlphaFoldDB" id="A0A8J2VFB1"/>
<evidence type="ECO:0000313" key="2">
    <source>
        <dbReference type="Proteomes" id="UP000625210"/>
    </source>
</evidence>
<name>A0A8J2VFB1_9BACL</name>
<dbReference type="InterPro" id="IPR026838">
    <property type="entry name" value="YheC/D"/>
</dbReference>
<sequence>MRVQRIVVSKMKKNAVLLKDPWISSYIPKTEWFSEESLRAMLQQYETVYVKPNRGHGGINIYRVRKINSKQCEIRSSMKEEVKIVLLQEAFSFLTEQMKRGRKYIVQQGIEMAQLEGRSYDIRIMMHKPYDHWQLSGWVVRWSKGNEIVTNMSRGAESVSVGRALEANDWDTAQIAGDLSNLAHLVSNVLGSYYEFRVLGIDLAVDNKGKVWFIEANTNPLFRQMFKAVSRPMYRRVLYTHKFIVKKYS</sequence>
<comment type="caution">
    <text evidence="1">The sequence shown here is derived from an EMBL/GenBank/DDBJ whole genome shotgun (WGS) entry which is preliminary data.</text>
</comment>
<dbReference type="PANTHER" id="PTHR21621">
    <property type="entry name" value="RIBOSOMAL PROTEIN S6 MODIFICATION PROTEIN"/>
    <property type="match status" value="1"/>
</dbReference>
<gene>
    <name evidence="1" type="ORF">GCM10011571_20690</name>
</gene>
<organism evidence="1 2">
    <name type="scientific">Marinithermofilum abyssi</name>
    <dbReference type="NCBI Taxonomy" id="1571185"/>
    <lineage>
        <taxon>Bacteria</taxon>
        <taxon>Bacillati</taxon>
        <taxon>Bacillota</taxon>
        <taxon>Bacilli</taxon>
        <taxon>Bacillales</taxon>
        <taxon>Thermoactinomycetaceae</taxon>
        <taxon>Marinithermofilum</taxon>
    </lineage>
</organism>
<evidence type="ECO:0000313" key="1">
    <source>
        <dbReference type="EMBL" id="GGE18626.1"/>
    </source>
</evidence>
<evidence type="ECO:0008006" key="3">
    <source>
        <dbReference type="Google" id="ProtNLM"/>
    </source>
</evidence>
<dbReference type="Gene3D" id="3.30.470.20">
    <property type="entry name" value="ATP-grasp fold, B domain"/>
    <property type="match status" value="1"/>
</dbReference>
<reference evidence="1" key="2">
    <citation type="submission" date="2020-09" db="EMBL/GenBank/DDBJ databases">
        <authorList>
            <person name="Sun Q."/>
            <person name="Zhou Y."/>
        </authorList>
    </citation>
    <scope>NUCLEOTIDE SEQUENCE</scope>
    <source>
        <strain evidence="1">CGMCC 1.15179</strain>
    </source>
</reference>